<organism evidence="2 3">
    <name type="scientific">Boudabousia marimammalium</name>
    <dbReference type="NCBI Taxonomy" id="156892"/>
    <lineage>
        <taxon>Bacteria</taxon>
        <taxon>Bacillati</taxon>
        <taxon>Actinomycetota</taxon>
        <taxon>Actinomycetes</taxon>
        <taxon>Actinomycetales</taxon>
        <taxon>Actinomycetaceae</taxon>
        <taxon>Boudabousia</taxon>
    </lineage>
</organism>
<keyword evidence="1" id="KW-0472">Membrane</keyword>
<evidence type="ECO:0000313" key="3">
    <source>
        <dbReference type="Proteomes" id="UP000186465"/>
    </source>
</evidence>
<keyword evidence="3" id="KW-1185">Reference proteome</keyword>
<proteinExistence type="predicted"/>
<reference evidence="3" key="1">
    <citation type="submission" date="2016-11" db="EMBL/GenBank/DDBJ databases">
        <title>Actinomyces gypaetusis sp. nov. isolated from Gypaetus barbatus in Qinghai Tibet Plateau China.</title>
        <authorList>
            <person name="Meng X."/>
        </authorList>
    </citation>
    <scope>NUCLEOTIDE SEQUENCE [LARGE SCALE GENOMIC DNA]</scope>
    <source>
        <strain evidence="3">DSM 15383</strain>
    </source>
</reference>
<dbReference type="Proteomes" id="UP000186465">
    <property type="component" value="Unassembled WGS sequence"/>
</dbReference>
<protein>
    <submittedName>
        <fullName evidence="2">Uncharacterized protein</fullName>
    </submittedName>
</protein>
<evidence type="ECO:0000256" key="1">
    <source>
        <dbReference type="SAM" id="Phobius"/>
    </source>
</evidence>
<name>A0A1Q5PRW9_9ACTO</name>
<gene>
    <name evidence="2" type="ORF">BM477_02660</name>
</gene>
<evidence type="ECO:0000313" key="2">
    <source>
        <dbReference type="EMBL" id="OKL50306.1"/>
    </source>
</evidence>
<dbReference type="AlphaFoldDB" id="A0A1Q5PRW9"/>
<dbReference type="EMBL" id="MPDM01000002">
    <property type="protein sequence ID" value="OKL50306.1"/>
    <property type="molecule type" value="Genomic_DNA"/>
</dbReference>
<comment type="caution">
    <text evidence="2">The sequence shown here is derived from an EMBL/GenBank/DDBJ whole genome shotgun (WGS) entry which is preliminary data.</text>
</comment>
<accession>A0A1Q5PRW9</accession>
<keyword evidence="1" id="KW-1133">Transmembrane helix</keyword>
<sequence>MNAHAFIIVPLFHFLNCPSFVKVFDKVQGRFSRNLLLLGLLIILRMGNQNQAAGQRKMGKKQAFLVIGIFLIIFGPSTALLFSNYFPGILVSVSGVPFLVIGLTKDSEDEDEDDSSDLH</sequence>
<feature type="transmembrane region" description="Helical" evidence="1">
    <location>
        <begin position="63"/>
        <end position="86"/>
    </location>
</feature>
<keyword evidence="1" id="KW-0812">Transmembrane</keyword>